<evidence type="ECO:0000256" key="1">
    <source>
        <dbReference type="SAM" id="SignalP"/>
    </source>
</evidence>
<dbReference type="Proteomes" id="UP000761574">
    <property type="component" value="Unassembled WGS sequence"/>
</dbReference>
<comment type="caution">
    <text evidence="2">The sequence shown here is derived from an EMBL/GenBank/DDBJ whole genome shotgun (WGS) entry which is preliminary data.</text>
</comment>
<dbReference type="RefSeq" id="WP_110457612.1">
    <property type="nucleotide sequence ID" value="NZ_BPFB01000016.1"/>
</dbReference>
<feature type="chain" id="PRO_5045276917" description="DUF3261 domain-containing protein" evidence="1">
    <location>
        <begin position="19"/>
        <end position="195"/>
    </location>
</feature>
<keyword evidence="3" id="KW-1185">Reference proteome</keyword>
<evidence type="ECO:0000313" key="2">
    <source>
        <dbReference type="EMBL" id="GIU46378.1"/>
    </source>
</evidence>
<accession>A0ABQ4PG19</accession>
<dbReference type="InterPro" id="IPR021675">
    <property type="entry name" value="DUF3261"/>
</dbReference>
<dbReference type="EMBL" id="BPFB01000016">
    <property type="protein sequence ID" value="GIU46378.1"/>
    <property type="molecule type" value="Genomic_DNA"/>
</dbReference>
<evidence type="ECO:0008006" key="4">
    <source>
        <dbReference type="Google" id="ProtNLM"/>
    </source>
</evidence>
<gene>
    <name evidence="2" type="ORF">TUM4630_16720</name>
</gene>
<reference evidence="2 3" key="1">
    <citation type="submission" date="2021-05" db="EMBL/GenBank/DDBJ databases">
        <title>Molecular characterization for Shewanella algae harboring chromosomal blaOXA-55-like strains isolated from clinical and environment sample.</title>
        <authorList>
            <person name="Ohama Y."/>
            <person name="Aoki K."/>
            <person name="Harada S."/>
            <person name="Moriya K."/>
            <person name="Ishii Y."/>
            <person name="Tateda K."/>
        </authorList>
    </citation>
    <scope>NUCLEOTIDE SEQUENCE [LARGE SCALE GENOMIC DNA]</scope>
    <source>
        <strain evidence="2 3">LMG 23746</strain>
    </source>
</reference>
<proteinExistence type="predicted"/>
<protein>
    <recommendedName>
        <fullName evidence="4">DUF3261 domain-containing protein</fullName>
    </recommendedName>
</protein>
<keyword evidence="1" id="KW-0732">Signal</keyword>
<dbReference type="PROSITE" id="PS51257">
    <property type="entry name" value="PROKAR_LIPOPROTEIN"/>
    <property type="match status" value="1"/>
</dbReference>
<feature type="signal peptide" evidence="1">
    <location>
        <begin position="1"/>
        <end position="18"/>
    </location>
</feature>
<name>A0ABQ4PG19_9GAMM</name>
<dbReference type="Pfam" id="PF11659">
    <property type="entry name" value="DUF3261"/>
    <property type="match status" value="1"/>
</dbReference>
<organism evidence="2 3">
    <name type="scientific">Shewanella algidipiscicola</name>
    <dbReference type="NCBI Taxonomy" id="614070"/>
    <lineage>
        <taxon>Bacteria</taxon>
        <taxon>Pseudomonadati</taxon>
        <taxon>Pseudomonadota</taxon>
        <taxon>Gammaproteobacteria</taxon>
        <taxon>Alteromonadales</taxon>
        <taxon>Shewanellaceae</taxon>
        <taxon>Shewanella</taxon>
    </lineage>
</organism>
<evidence type="ECO:0000313" key="3">
    <source>
        <dbReference type="Proteomes" id="UP000761574"/>
    </source>
</evidence>
<sequence>MTAVKHLGFALSVFIALALSGCSQHLQRQTCMPLASEVSYCLAPLLNEPLRSQSLQVDLSIAGNRHQLLSQLELSSQQLTLVGLAPLGQALFTLTFDGQRLDSLQSRILGEQFKAEYLLGLLQLIYWPTETVNRHLHGATMTTVKCDAPLCRRLYANDNEANIIDIRYSQPQPWQAQVDLAVVPAELTLHIRPVE</sequence>